<accession>A0A225V9B5</accession>
<evidence type="ECO:0000313" key="2">
    <source>
        <dbReference type="Proteomes" id="UP000198211"/>
    </source>
</evidence>
<evidence type="ECO:0000313" key="1">
    <source>
        <dbReference type="EMBL" id="OWZ02336.1"/>
    </source>
</evidence>
<dbReference type="EMBL" id="NBNE01006235">
    <property type="protein sequence ID" value="OWZ02336.1"/>
    <property type="molecule type" value="Genomic_DNA"/>
</dbReference>
<name>A0A225V9B5_9STRA</name>
<protein>
    <submittedName>
        <fullName evidence="1">Uncharacterized protein</fullName>
    </submittedName>
</protein>
<dbReference type="STRING" id="4795.A0A225V9B5"/>
<sequence length="60" mass="6679">MVGRIAATREAEVVQAMGLDPEAVARTRAEHYKMLDDIHKRISTIESERSSVASAIKIRL</sequence>
<dbReference type="Proteomes" id="UP000198211">
    <property type="component" value="Unassembled WGS sequence"/>
</dbReference>
<keyword evidence="2" id="KW-1185">Reference proteome</keyword>
<gene>
    <name evidence="1" type="ORF">PHMEG_00026114</name>
</gene>
<comment type="caution">
    <text evidence="1">The sequence shown here is derived from an EMBL/GenBank/DDBJ whole genome shotgun (WGS) entry which is preliminary data.</text>
</comment>
<dbReference type="AlphaFoldDB" id="A0A225V9B5"/>
<dbReference type="OrthoDB" id="123188at2759"/>
<organism evidence="1 2">
    <name type="scientific">Phytophthora megakarya</name>
    <dbReference type="NCBI Taxonomy" id="4795"/>
    <lineage>
        <taxon>Eukaryota</taxon>
        <taxon>Sar</taxon>
        <taxon>Stramenopiles</taxon>
        <taxon>Oomycota</taxon>
        <taxon>Peronosporomycetes</taxon>
        <taxon>Peronosporales</taxon>
        <taxon>Peronosporaceae</taxon>
        <taxon>Phytophthora</taxon>
    </lineage>
</organism>
<reference evidence="2" key="1">
    <citation type="submission" date="2017-03" db="EMBL/GenBank/DDBJ databases">
        <title>Phytopthora megakarya and P. palmivora, two closely related causual agents of cacao black pod achieved similar genome size and gene model numbers by different mechanisms.</title>
        <authorList>
            <person name="Ali S."/>
            <person name="Shao J."/>
            <person name="Larry D.J."/>
            <person name="Kronmiller B."/>
            <person name="Shen D."/>
            <person name="Strem M.D."/>
            <person name="Melnick R.L."/>
            <person name="Guiltinan M.J."/>
            <person name="Tyler B.M."/>
            <person name="Meinhardt L.W."/>
            <person name="Bailey B.A."/>
        </authorList>
    </citation>
    <scope>NUCLEOTIDE SEQUENCE [LARGE SCALE GENOMIC DNA]</scope>
    <source>
        <strain evidence="2">zdho120</strain>
    </source>
</reference>
<proteinExistence type="predicted"/>